<dbReference type="InterPro" id="IPR026509">
    <property type="entry name" value="TMEM183"/>
</dbReference>
<gene>
    <name evidence="1" type="ORF">MAR_009128</name>
</gene>
<evidence type="ECO:0000313" key="1">
    <source>
        <dbReference type="EMBL" id="WAR02570.1"/>
    </source>
</evidence>
<organism evidence="1 2">
    <name type="scientific">Mya arenaria</name>
    <name type="common">Soft-shell clam</name>
    <dbReference type="NCBI Taxonomy" id="6604"/>
    <lineage>
        <taxon>Eukaryota</taxon>
        <taxon>Metazoa</taxon>
        <taxon>Spiralia</taxon>
        <taxon>Lophotrochozoa</taxon>
        <taxon>Mollusca</taxon>
        <taxon>Bivalvia</taxon>
        <taxon>Autobranchia</taxon>
        <taxon>Heteroconchia</taxon>
        <taxon>Euheterodonta</taxon>
        <taxon>Imparidentia</taxon>
        <taxon>Neoheterodontei</taxon>
        <taxon>Myida</taxon>
        <taxon>Myoidea</taxon>
        <taxon>Myidae</taxon>
        <taxon>Mya</taxon>
    </lineage>
</organism>
<sequence>MSYLVFIADITVNDYANAKPGRFSGLRHKKGATSQHLDIKVSNMVEVGEDVSWFDRDLDEFDVTLDCGEEVQGENVHLVNACVYKSMRISLELITLLTSGFCCLVTSIPSPYLCSLFSVVGPTLLYYIDETNIPDELRMTSIECIHGLRARTIKMLHFVYPPLVMRTKTSMPFENEPHCLVGQRCLLTWHRKMRNGWKFYLRFRKGDEADLSSNEQKALKSPGFMKWHQDLFYNPDEGASVLEVTCQNYSPLPMVMGLILNRVYLNVSSGSMRYHRLKLVMDSSYRATTAKNQGSMQELVLDPVLEVKVFPWWHPAFADSQSMLMETEA</sequence>
<proteinExistence type="predicted"/>
<name>A0ABY7DXU2_MYAAR</name>
<protein>
    <submittedName>
        <fullName evidence="1">TM183-like protein</fullName>
    </submittedName>
</protein>
<keyword evidence="2" id="KW-1185">Reference proteome</keyword>
<evidence type="ECO:0000313" key="2">
    <source>
        <dbReference type="Proteomes" id="UP001164746"/>
    </source>
</evidence>
<dbReference type="PANTHER" id="PTHR20988">
    <property type="entry name" value="TRANSMEMBRANE PROTEIN 183A-RELATED"/>
    <property type="match status" value="1"/>
</dbReference>
<accession>A0ABY7DXU2</accession>
<dbReference type="EMBL" id="CP111015">
    <property type="protein sequence ID" value="WAR02570.1"/>
    <property type="molecule type" value="Genomic_DNA"/>
</dbReference>
<dbReference type="Proteomes" id="UP001164746">
    <property type="component" value="Chromosome 4"/>
</dbReference>
<reference evidence="1" key="1">
    <citation type="submission" date="2022-11" db="EMBL/GenBank/DDBJ databases">
        <title>Centuries of genome instability and evolution in soft-shell clam transmissible cancer (bioRxiv).</title>
        <authorList>
            <person name="Hart S.F.M."/>
            <person name="Yonemitsu M.A."/>
            <person name="Giersch R.M."/>
            <person name="Beal B.F."/>
            <person name="Arriagada G."/>
            <person name="Davis B.W."/>
            <person name="Ostrander E.A."/>
            <person name="Goff S.P."/>
            <person name="Metzger M.J."/>
        </authorList>
    </citation>
    <scope>NUCLEOTIDE SEQUENCE</scope>
    <source>
        <strain evidence="1">MELC-2E11</strain>
        <tissue evidence="1">Siphon/mantle</tissue>
    </source>
</reference>
<dbReference type="PANTHER" id="PTHR20988:SF2">
    <property type="entry name" value="TRANSMEMBRANE PROTEIN 183A-RELATED"/>
    <property type="match status" value="1"/>
</dbReference>